<name>A0ABN5PHJ8_9VIBR</name>
<proteinExistence type="inferred from homology"/>
<dbReference type="EMBL" id="CP032094">
    <property type="protein sequence ID" value="AXY02687.1"/>
    <property type="molecule type" value="Genomic_DNA"/>
</dbReference>
<keyword evidence="12" id="KW-1185">Reference proteome</keyword>
<organism evidence="11 12">
    <name type="scientific">Vibrio alfacsensis</name>
    <dbReference type="NCBI Taxonomy" id="1074311"/>
    <lineage>
        <taxon>Bacteria</taxon>
        <taxon>Pseudomonadati</taxon>
        <taxon>Pseudomonadota</taxon>
        <taxon>Gammaproteobacteria</taxon>
        <taxon>Vibrionales</taxon>
        <taxon>Vibrionaceae</taxon>
        <taxon>Vibrio</taxon>
    </lineage>
</organism>
<protein>
    <recommendedName>
        <fullName evidence="3">Flagellar FliJ protein</fullName>
    </recommendedName>
</protein>
<keyword evidence="11" id="KW-0282">Flagellum</keyword>
<keyword evidence="7" id="KW-1005">Bacterial flagellum biogenesis</keyword>
<evidence type="ECO:0000256" key="3">
    <source>
        <dbReference type="ARBA" id="ARBA00020392"/>
    </source>
</evidence>
<evidence type="ECO:0000256" key="2">
    <source>
        <dbReference type="ARBA" id="ARBA00010004"/>
    </source>
</evidence>
<dbReference type="Proteomes" id="UP000262832">
    <property type="component" value="Chromosome II"/>
</dbReference>
<evidence type="ECO:0000256" key="4">
    <source>
        <dbReference type="ARBA" id="ARBA00022448"/>
    </source>
</evidence>
<dbReference type="InterPro" id="IPR012823">
    <property type="entry name" value="Flagell_FliJ"/>
</dbReference>
<evidence type="ECO:0000256" key="10">
    <source>
        <dbReference type="ARBA" id="ARBA00023225"/>
    </source>
</evidence>
<gene>
    <name evidence="11" type="primary">fliJ</name>
    <name evidence="11" type="ORF">D1115_16860</name>
</gene>
<evidence type="ECO:0000313" key="11">
    <source>
        <dbReference type="EMBL" id="AXY02687.1"/>
    </source>
</evidence>
<evidence type="ECO:0000256" key="5">
    <source>
        <dbReference type="ARBA" id="ARBA00022475"/>
    </source>
</evidence>
<keyword evidence="8" id="KW-0653">Protein transport</keyword>
<evidence type="ECO:0000313" key="12">
    <source>
        <dbReference type="Proteomes" id="UP000262832"/>
    </source>
</evidence>
<evidence type="ECO:0000256" key="6">
    <source>
        <dbReference type="ARBA" id="ARBA00022500"/>
    </source>
</evidence>
<keyword evidence="6" id="KW-0145">Chemotaxis</keyword>
<dbReference type="NCBIfam" id="TIGR02473">
    <property type="entry name" value="flagell_FliJ"/>
    <property type="match status" value="1"/>
</dbReference>
<keyword evidence="9" id="KW-0472">Membrane</keyword>
<sequence length="146" mass="16832">MDGKLKAVGKLQQLEEKRRDRIGQQLDVMRQRHAYLSAQLSQLSALKAHAGQSALLRPSLNSATLMNLNSVDQMLQKMLRHQEQEQAVMQAECASMQKVLAGKHARVQGLENVLERWRKKQSYEKAKKEQRLIEDIINSRFKRKAI</sequence>
<comment type="subcellular location">
    <subcellularLocation>
        <location evidence="1">Cell membrane</location>
        <topology evidence="1">Peripheral membrane protein</topology>
        <orientation evidence="1">Cytoplasmic side</orientation>
    </subcellularLocation>
</comment>
<evidence type="ECO:0000256" key="1">
    <source>
        <dbReference type="ARBA" id="ARBA00004413"/>
    </source>
</evidence>
<reference evidence="11 12" key="1">
    <citation type="submission" date="2018-08" db="EMBL/GenBank/DDBJ databases">
        <title>Genomic taxonomy of the Vibrionaceae family.</title>
        <authorList>
            <person name="Gomez-Gil B."/>
            <person name="Tanaka M."/>
            <person name="Sawabe T."/>
            <person name="Enciso-Ibarra K."/>
        </authorList>
    </citation>
    <scope>NUCLEOTIDE SEQUENCE [LARGE SCALE GENOMIC DNA]</scope>
    <source>
        <strain evidence="11 12">CAIM 1831</strain>
    </source>
</reference>
<keyword evidence="11" id="KW-0966">Cell projection</keyword>
<evidence type="ECO:0000256" key="8">
    <source>
        <dbReference type="ARBA" id="ARBA00022927"/>
    </source>
</evidence>
<keyword evidence="5" id="KW-1003">Cell membrane</keyword>
<keyword evidence="4" id="KW-0813">Transport</keyword>
<keyword evidence="10" id="KW-1006">Bacterial flagellum protein export</keyword>
<evidence type="ECO:0000256" key="7">
    <source>
        <dbReference type="ARBA" id="ARBA00022795"/>
    </source>
</evidence>
<comment type="similarity">
    <text evidence="2">Belongs to the FliJ family.</text>
</comment>
<dbReference type="InterPro" id="IPR053716">
    <property type="entry name" value="Flag_assembly_chemotaxis_eff"/>
</dbReference>
<accession>A0ABN5PHJ8</accession>
<evidence type="ECO:0000256" key="9">
    <source>
        <dbReference type="ARBA" id="ARBA00023136"/>
    </source>
</evidence>
<keyword evidence="11" id="KW-0969">Cilium</keyword>
<dbReference type="Gene3D" id="1.10.287.1700">
    <property type="match status" value="1"/>
</dbReference>
<dbReference type="RefSeq" id="WP_128812600.1">
    <property type="nucleotide sequence ID" value="NZ_CP032094.1"/>
</dbReference>